<comment type="caution">
    <text evidence="5">The sequence shown here is derived from an EMBL/GenBank/DDBJ whole genome shotgun (WGS) entry which is preliminary data.</text>
</comment>
<keyword evidence="6" id="KW-1185">Reference proteome</keyword>
<dbReference type="Proteomes" id="UP001595816">
    <property type="component" value="Unassembled WGS sequence"/>
</dbReference>
<keyword evidence="1 5" id="KW-0378">Hydrolase</keyword>
<protein>
    <submittedName>
        <fullName evidence="5">Alpha/beta hydrolase family protein</fullName>
    </submittedName>
</protein>
<evidence type="ECO:0000313" key="6">
    <source>
        <dbReference type="Proteomes" id="UP001595816"/>
    </source>
</evidence>
<accession>A0ABV8LVU9</accession>
<evidence type="ECO:0000256" key="4">
    <source>
        <dbReference type="SAM" id="SignalP"/>
    </source>
</evidence>
<organism evidence="5 6">
    <name type="scientific">Hamadaea flava</name>
    <dbReference type="NCBI Taxonomy" id="1742688"/>
    <lineage>
        <taxon>Bacteria</taxon>
        <taxon>Bacillati</taxon>
        <taxon>Actinomycetota</taxon>
        <taxon>Actinomycetes</taxon>
        <taxon>Micromonosporales</taxon>
        <taxon>Micromonosporaceae</taxon>
        <taxon>Hamadaea</taxon>
    </lineage>
</organism>
<keyword evidence="2" id="KW-0442">Lipid degradation</keyword>
<dbReference type="PANTHER" id="PTHR10272">
    <property type="entry name" value="PLATELET-ACTIVATING FACTOR ACETYLHYDROLASE"/>
    <property type="match status" value="1"/>
</dbReference>
<feature type="signal peptide" evidence="4">
    <location>
        <begin position="1"/>
        <end position="19"/>
    </location>
</feature>
<dbReference type="SUPFAM" id="SSF53474">
    <property type="entry name" value="alpha/beta-Hydrolases"/>
    <property type="match status" value="1"/>
</dbReference>
<evidence type="ECO:0000256" key="2">
    <source>
        <dbReference type="ARBA" id="ARBA00022963"/>
    </source>
</evidence>
<gene>
    <name evidence="5" type="ORF">ACFOZ4_27655</name>
</gene>
<dbReference type="Gene3D" id="3.40.50.1820">
    <property type="entry name" value="alpha/beta hydrolase"/>
    <property type="match status" value="1"/>
</dbReference>
<dbReference type="PANTHER" id="PTHR10272:SF0">
    <property type="entry name" value="PLATELET-ACTIVATING FACTOR ACETYLHYDROLASE"/>
    <property type="match status" value="1"/>
</dbReference>
<evidence type="ECO:0000256" key="1">
    <source>
        <dbReference type="ARBA" id="ARBA00022801"/>
    </source>
</evidence>
<dbReference type="EMBL" id="JBHSAY010000015">
    <property type="protein sequence ID" value="MFC4134405.1"/>
    <property type="molecule type" value="Genomic_DNA"/>
</dbReference>
<dbReference type="GO" id="GO:0016787">
    <property type="term" value="F:hydrolase activity"/>
    <property type="evidence" value="ECO:0007669"/>
    <property type="project" value="UniProtKB-KW"/>
</dbReference>
<dbReference type="InterPro" id="IPR006311">
    <property type="entry name" value="TAT_signal"/>
</dbReference>
<sequence length="382" mass="41587">MTHLSRRSLILGSAAVASAALLPATAASATSSPLHLLRPTGPYAVGATARYVRDTSRSDPWVPSVPARELMITIWYPTRDRRGGRWAYMSAEESRLFIEGKQNFDLPLDILSTVRTFAYAEAKPMGRPRSLPLVVLSPGYTQPRNSLSALAEDLASHGYVVVAIDHTYETYAVTFPDGRVAGCDTCAFDDDRTFFARLYEVRAADVSFVLDQLLGAQPVWSGGHLIDPSRIGMSGHSAGGASAIPAILGDRRIRAGVNMDGSSTGYTPPAPVTRPFLLLGTQSFHSPNGPDASWQLDWDLMTGWKRWITVAGTEHASFNDLALFGEQLGIDFGATTTGTRSTQITRRLNRAMFDRHLRHRAEPLLDRADPRYPEITVAATGG</sequence>
<dbReference type="RefSeq" id="WP_253761438.1">
    <property type="nucleotide sequence ID" value="NZ_JAMZDZ010000001.1"/>
</dbReference>
<reference evidence="6" key="1">
    <citation type="journal article" date="2019" name="Int. J. Syst. Evol. Microbiol.">
        <title>The Global Catalogue of Microorganisms (GCM) 10K type strain sequencing project: providing services to taxonomists for standard genome sequencing and annotation.</title>
        <authorList>
            <consortium name="The Broad Institute Genomics Platform"/>
            <consortium name="The Broad Institute Genome Sequencing Center for Infectious Disease"/>
            <person name="Wu L."/>
            <person name="Ma J."/>
        </authorList>
    </citation>
    <scope>NUCLEOTIDE SEQUENCE [LARGE SCALE GENOMIC DNA]</scope>
    <source>
        <strain evidence="6">CGMCC 4.7289</strain>
    </source>
</reference>
<evidence type="ECO:0000313" key="5">
    <source>
        <dbReference type="EMBL" id="MFC4134405.1"/>
    </source>
</evidence>
<dbReference type="InterPro" id="IPR029058">
    <property type="entry name" value="AB_hydrolase_fold"/>
</dbReference>
<keyword evidence="4" id="KW-0732">Signal</keyword>
<keyword evidence="3" id="KW-0443">Lipid metabolism</keyword>
<evidence type="ECO:0000256" key="3">
    <source>
        <dbReference type="ARBA" id="ARBA00023098"/>
    </source>
</evidence>
<feature type="chain" id="PRO_5046910095" evidence="4">
    <location>
        <begin position="20"/>
        <end position="382"/>
    </location>
</feature>
<proteinExistence type="predicted"/>
<dbReference type="Pfam" id="PF03403">
    <property type="entry name" value="PAF-AH_p_II"/>
    <property type="match status" value="2"/>
</dbReference>
<name>A0ABV8LVU9_9ACTN</name>
<dbReference type="PROSITE" id="PS51318">
    <property type="entry name" value="TAT"/>
    <property type="match status" value="1"/>
</dbReference>